<sequence>MAVDEVPPHFGFAQSPSFDHMLNPCQSIVVTSALILFLPIAKPIFADPPNAESMSRPTVLIFDVNETLLDLKPLKNSVGSVLNGREDLLPLWFSTMLHYSLVENSIDQYHSFGDIGVAALQMVANREGISLSPEQAREAIVPVIRSLPAHPDVIEGLRALKKQGYRLVSLTNSSTAGAEAQLQNAGLTDLFEKRYSVEAVRKFKPDGATYRMVLDDMGVAPSDAMMVAAHAWDLAGADHVGLQTAFIARPGASLYPNANKPDIIVDDLRELANQLAR</sequence>
<dbReference type="PRINTS" id="PR00413">
    <property type="entry name" value="HADHALOGNASE"/>
</dbReference>
<dbReference type="InterPro" id="IPR051540">
    <property type="entry name" value="S-2-haloacid_dehalogenase"/>
</dbReference>
<proteinExistence type="inferred from homology"/>
<evidence type="ECO:0000256" key="2">
    <source>
        <dbReference type="ARBA" id="ARBA00022801"/>
    </source>
</evidence>
<organism evidence="3 4">
    <name type="scientific">Crateriforma conspicua</name>
    <dbReference type="NCBI Taxonomy" id="2527996"/>
    <lineage>
        <taxon>Bacteria</taxon>
        <taxon>Pseudomonadati</taxon>
        <taxon>Planctomycetota</taxon>
        <taxon>Planctomycetia</taxon>
        <taxon>Planctomycetales</taxon>
        <taxon>Planctomycetaceae</taxon>
        <taxon>Crateriforma</taxon>
    </lineage>
</organism>
<gene>
    <name evidence="3" type="ORF">V7x_24010</name>
</gene>
<dbReference type="Gene3D" id="3.40.50.1000">
    <property type="entry name" value="HAD superfamily/HAD-like"/>
    <property type="match status" value="1"/>
</dbReference>
<dbReference type="InterPro" id="IPR023214">
    <property type="entry name" value="HAD_sf"/>
</dbReference>
<dbReference type="InterPro" id="IPR023198">
    <property type="entry name" value="PGP-like_dom2"/>
</dbReference>
<dbReference type="PANTHER" id="PTHR43316:SF3">
    <property type="entry name" value="HALOACID DEHALOGENASE, TYPE II (AFU_ORTHOLOGUE AFUA_2G07750)-RELATED"/>
    <property type="match status" value="1"/>
</dbReference>
<dbReference type="SUPFAM" id="SSF56784">
    <property type="entry name" value="HAD-like"/>
    <property type="match status" value="1"/>
</dbReference>
<dbReference type="EMBL" id="SJPZ01000001">
    <property type="protein sequence ID" value="TWU66830.1"/>
    <property type="molecule type" value="Genomic_DNA"/>
</dbReference>
<dbReference type="InterPro" id="IPR006328">
    <property type="entry name" value="2-HAD"/>
</dbReference>
<comment type="caution">
    <text evidence="3">The sequence shown here is derived from an EMBL/GenBank/DDBJ whole genome shotgun (WGS) entry which is preliminary data.</text>
</comment>
<dbReference type="InterPro" id="IPR036412">
    <property type="entry name" value="HAD-like_sf"/>
</dbReference>
<dbReference type="InterPro" id="IPR006439">
    <property type="entry name" value="HAD-SF_hydro_IA"/>
</dbReference>
<dbReference type="CDD" id="cd02588">
    <property type="entry name" value="HAD_L2-DEX"/>
    <property type="match status" value="1"/>
</dbReference>
<dbReference type="PANTHER" id="PTHR43316">
    <property type="entry name" value="HYDROLASE, HALOACID DELAHOGENASE-RELATED"/>
    <property type="match status" value="1"/>
</dbReference>
<evidence type="ECO:0000313" key="3">
    <source>
        <dbReference type="EMBL" id="TWU66830.1"/>
    </source>
</evidence>
<dbReference type="GO" id="GO:0018784">
    <property type="term" value="F:(S)-2-haloacid dehalogenase activity"/>
    <property type="evidence" value="ECO:0007669"/>
    <property type="project" value="UniProtKB-EC"/>
</dbReference>
<dbReference type="SFLD" id="SFLDG01129">
    <property type="entry name" value="C1.5:_HAD__Beta-PGM__Phosphata"/>
    <property type="match status" value="1"/>
</dbReference>
<dbReference type="NCBIfam" id="TIGR01493">
    <property type="entry name" value="HAD-SF-IA-v2"/>
    <property type="match status" value="1"/>
</dbReference>
<name>A0A5C6FZV8_9PLAN</name>
<protein>
    <submittedName>
        <fullName evidence="3">(S)-2-haloacid dehalogenase</fullName>
        <ecNumber evidence="3">3.8.1.2</ecNumber>
    </submittedName>
</protein>
<dbReference type="AlphaFoldDB" id="A0A5C6FZV8"/>
<dbReference type="SFLD" id="SFLDS00003">
    <property type="entry name" value="Haloacid_Dehalogenase"/>
    <property type="match status" value="1"/>
</dbReference>
<comment type="similarity">
    <text evidence="1">Belongs to the HAD-like hydrolase superfamily. S-2-haloalkanoic acid dehalogenase family.</text>
</comment>
<accession>A0A5C6FZV8</accession>
<reference evidence="3 4" key="1">
    <citation type="submission" date="2019-02" db="EMBL/GenBank/DDBJ databases">
        <title>Deep-cultivation of Planctomycetes and their phenomic and genomic characterization uncovers novel biology.</title>
        <authorList>
            <person name="Wiegand S."/>
            <person name="Jogler M."/>
            <person name="Boedeker C."/>
            <person name="Pinto D."/>
            <person name="Vollmers J."/>
            <person name="Rivas-Marin E."/>
            <person name="Kohn T."/>
            <person name="Peeters S.H."/>
            <person name="Heuer A."/>
            <person name="Rast P."/>
            <person name="Oberbeckmann S."/>
            <person name="Bunk B."/>
            <person name="Jeske O."/>
            <person name="Meyerdierks A."/>
            <person name="Storesund J.E."/>
            <person name="Kallscheuer N."/>
            <person name="Luecker S."/>
            <person name="Lage O.M."/>
            <person name="Pohl T."/>
            <person name="Merkel B.J."/>
            <person name="Hornburger P."/>
            <person name="Mueller R.-W."/>
            <person name="Bruemmer F."/>
            <person name="Labrenz M."/>
            <person name="Spormann A.M."/>
            <person name="Op Den Camp H."/>
            <person name="Overmann J."/>
            <person name="Amann R."/>
            <person name="Jetten M.S.M."/>
            <person name="Mascher T."/>
            <person name="Medema M.H."/>
            <person name="Devos D.P."/>
            <person name="Kaster A.-K."/>
            <person name="Ovreas L."/>
            <person name="Rohde M."/>
            <person name="Galperin M.Y."/>
            <person name="Jogler C."/>
        </authorList>
    </citation>
    <scope>NUCLEOTIDE SEQUENCE [LARGE SCALE GENOMIC DNA]</scope>
    <source>
        <strain evidence="3 4">V7</strain>
    </source>
</reference>
<dbReference type="NCBIfam" id="TIGR01428">
    <property type="entry name" value="HAD_type_II"/>
    <property type="match status" value="1"/>
</dbReference>
<dbReference type="EC" id="3.8.1.2" evidence="3"/>
<evidence type="ECO:0000256" key="1">
    <source>
        <dbReference type="ARBA" id="ARBA00008106"/>
    </source>
</evidence>
<evidence type="ECO:0000313" key="4">
    <source>
        <dbReference type="Proteomes" id="UP000316476"/>
    </source>
</evidence>
<keyword evidence="2 3" id="KW-0378">Hydrolase</keyword>
<dbReference type="Proteomes" id="UP000316476">
    <property type="component" value="Unassembled WGS sequence"/>
</dbReference>
<dbReference type="Pfam" id="PF00702">
    <property type="entry name" value="Hydrolase"/>
    <property type="match status" value="1"/>
</dbReference>
<dbReference type="Gene3D" id="1.10.150.240">
    <property type="entry name" value="Putative phosphatase, domain 2"/>
    <property type="match status" value="1"/>
</dbReference>